<dbReference type="Proteomes" id="UP000823388">
    <property type="component" value="Chromosome 9N"/>
</dbReference>
<evidence type="ECO:0000313" key="2">
    <source>
        <dbReference type="EMBL" id="KAG2540539.1"/>
    </source>
</evidence>
<name>A0A8T0MY62_PANVG</name>
<keyword evidence="1" id="KW-0472">Membrane</keyword>
<keyword evidence="1" id="KW-1133">Transmembrane helix</keyword>
<organism evidence="2 3">
    <name type="scientific">Panicum virgatum</name>
    <name type="common">Blackwell switchgrass</name>
    <dbReference type="NCBI Taxonomy" id="38727"/>
    <lineage>
        <taxon>Eukaryota</taxon>
        <taxon>Viridiplantae</taxon>
        <taxon>Streptophyta</taxon>
        <taxon>Embryophyta</taxon>
        <taxon>Tracheophyta</taxon>
        <taxon>Spermatophyta</taxon>
        <taxon>Magnoliopsida</taxon>
        <taxon>Liliopsida</taxon>
        <taxon>Poales</taxon>
        <taxon>Poaceae</taxon>
        <taxon>PACMAD clade</taxon>
        <taxon>Panicoideae</taxon>
        <taxon>Panicodae</taxon>
        <taxon>Paniceae</taxon>
        <taxon>Panicinae</taxon>
        <taxon>Panicum</taxon>
        <taxon>Panicum sect. Hiantes</taxon>
    </lineage>
</organism>
<reference evidence="2" key="1">
    <citation type="submission" date="2020-05" db="EMBL/GenBank/DDBJ databases">
        <title>WGS assembly of Panicum virgatum.</title>
        <authorList>
            <person name="Lovell J.T."/>
            <person name="Jenkins J."/>
            <person name="Shu S."/>
            <person name="Juenger T.E."/>
            <person name="Schmutz J."/>
        </authorList>
    </citation>
    <scope>NUCLEOTIDE SEQUENCE</scope>
    <source>
        <strain evidence="2">AP13</strain>
    </source>
</reference>
<evidence type="ECO:0000256" key="1">
    <source>
        <dbReference type="SAM" id="Phobius"/>
    </source>
</evidence>
<keyword evidence="1" id="KW-0812">Transmembrane</keyword>
<gene>
    <name evidence="2" type="ORF">PVAP13_9NG559900</name>
</gene>
<dbReference type="AlphaFoldDB" id="A0A8T0MY62"/>
<feature type="transmembrane region" description="Helical" evidence="1">
    <location>
        <begin position="20"/>
        <end position="41"/>
    </location>
</feature>
<accession>A0A8T0MY62</accession>
<keyword evidence="3" id="KW-1185">Reference proteome</keyword>
<comment type="caution">
    <text evidence="2">The sequence shown here is derived from an EMBL/GenBank/DDBJ whole genome shotgun (WGS) entry which is preliminary data.</text>
</comment>
<protein>
    <submittedName>
        <fullName evidence="2">Uncharacterized protein</fullName>
    </submittedName>
</protein>
<proteinExistence type="predicted"/>
<evidence type="ECO:0000313" key="3">
    <source>
        <dbReference type="Proteomes" id="UP000823388"/>
    </source>
</evidence>
<dbReference type="EMBL" id="CM029054">
    <property type="protein sequence ID" value="KAG2540539.1"/>
    <property type="molecule type" value="Genomic_DNA"/>
</dbReference>
<sequence length="111" mass="12190">MHSILQLVKEMTLYSSRKELIKLIVPVVLLASLLLLLLLQFQSVSCSSSCWFDQRGVGLLQGRRLLVGRGEGIAKGLMKPVVAKEAAAGQALGEEDKREVITGPNPLHNRR</sequence>